<reference evidence="1" key="1">
    <citation type="submission" date="2023-03" db="EMBL/GenBank/DDBJ databases">
        <title>Massive genome expansion in bonnet fungi (Mycena s.s.) driven by repeated elements and novel gene families across ecological guilds.</title>
        <authorList>
            <consortium name="Lawrence Berkeley National Laboratory"/>
            <person name="Harder C.B."/>
            <person name="Miyauchi S."/>
            <person name="Viragh M."/>
            <person name="Kuo A."/>
            <person name="Thoen E."/>
            <person name="Andreopoulos B."/>
            <person name="Lu D."/>
            <person name="Skrede I."/>
            <person name="Drula E."/>
            <person name="Henrissat B."/>
            <person name="Morin E."/>
            <person name="Kohler A."/>
            <person name="Barry K."/>
            <person name="LaButti K."/>
            <person name="Morin E."/>
            <person name="Salamov A."/>
            <person name="Lipzen A."/>
            <person name="Mereny Z."/>
            <person name="Hegedus B."/>
            <person name="Baldrian P."/>
            <person name="Stursova M."/>
            <person name="Weitz H."/>
            <person name="Taylor A."/>
            <person name="Grigoriev I.V."/>
            <person name="Nagy L.G."/>
            <person name="Martin F."/>
            <person name="Kauserud H."/>
        </authorList>
    </citation>
    <scope>NUCLEOTIDE SEQUENCE</scope>
    <source>
        <strain evidence="1">9284</strain>
    </source>
</reference>
<dbReference type="AlphaFoldDB" id="A0AAD7AXS4"/>
<evidence type="ECO:0008006" key="3">
    <source>
        <dbReference type="Google" id="ProtNLM"/>
    </source>
</evidence>
<evidence type="ECO:0000313" key="2">
    <source>
        <dbReference type="Proteomes" id="UP001221142"/>
    </source>
</evidence>
<dbReference type="InterPro" id="IPR032675">
    <property type="entry name" value="LRR_dom_sf"/>
</dbReference>
<evidence type="ECO:0000313" key="1">
    <source>
        <dbReference type="EMBL" id="KAJ7603713.1"/>
    </source>
</evidence>
<dbReference type="Proteomes" id="UP001221142">
    <property type="component" value="Unassembled WGS sequence"/>
</dbReference>
<keyword evidence="2" id="KW-1185">Reference proteome</keyword>
<protein>
    <recommendedName>
        <fullName evidence="3">F-box domain-containing protein</fullName>
    </recommendedName>
</protein>
<sequence>MYDSHSGKVSKRIRAPLCRLPLFTLFRPTSSPQFPRVYMHPCLAIPELVERILSFLEPSNNYDHHAVPSYLEPSDNCTSLAVLAHTARIFHKPALASLWRSQTGLSNILRSLPPDLCRADVDKRDLYRRDSKSVFRILRPIEASDWERAHLYYASHVREFSNQPTYTNRYSTIRFSYSSIYAVLALSFVDGGIFPNLTHLDWTAYDEDNDFVRIHLFLALTLTHIKMPCREPAHSAILSLLPQKCPSLKDVVISFGHEELSIVASNNTTKFIRGLFCVESLTIHTLNMVSLLHLARLSSLRYLSVRGLPDALSEADLASNVNLFPSLRQLEIRDKHMPSTIRLLEMCSDAALKSFKLEIAPSLSLGPFLSALTKSQRSSLTHLEIGTERPFGDDHVFSFECLRPTLDLVNLVDVKIMLNLESDWNDEAVRQMAEAWPRLRNLELDGFGGRSLTTLRCLRLLARCCPELENVSMNFNLWIIPAATQGTPVHSRLRSLGVRRSMISTSQTIGVARFISAMFPNVKTVENHWYYGEREKAICSLWKEVETWIPALVQVREEAKSWALHSGGCIAQDIDVI</sequence>
<accession>A0AAD7AXS4</accession>
<dbReference type="Gene3D" id="3.80.10.10">
    <property type="entry name" value="Ribonuclease Inhibitor"/>
    <property type="match status" value="1"/>
</dbReference>
<organism evidence="1 2">
    <name type="scientific">Roridomyces roridus</name>
    <dbReference type="NCBI Taxonomy" id="1738132"/>
    <lineage>
        <taxon>Eukaryota</taxon>
        <taxon>Fungi</taxon>
        <taxon>Dikarya</taxon>
        <taxon>Basidiomycota</taxon>
        <taxon>Agaricomycotina</taxon>
        <taxon>Agaricomycetes</taxon>
        <taxon>Agaricomycetidae</taxon>
        <taxon>Agaricales</taxon>
        <taxon>Marasmiineae</taxon>
        <taxon>Mycenaceae</taxon>
        <taxon>Roridomyces</taxon>
    </lineage>
</organism>
<name>A0AAD7AXS4_9AGAR</name>
<gene>
    <name evidence="1" type="ORF">FB45DRAFT_81916</name>
</gene>
<proteinExistence type="predicted"/>
<dbReference type="SUPFAM" id="SSF52047">
    <property type="entry name" value="RNI-like"/>
    <property type="match status" value="1"/>
</dbReference>
<dbReference type="EMBL" id="JARKIF010000129">
    <property type="protein sequence ID" value="KAJ7603713.1"/>
    <property type="molecule type" value="Genomic_DNA"/>
</dbReference>
<comment type="caution">
    <text evidence="1">The sequence shown here is derived from an EMBL/GenBank/DDBJ whole genome shotgun (WGS) entry which is preliminary data.</text>
</comment>